<keyword evidence="4 15" id="KW-0479">Metal-binding</keyword>
<feature type="transmembrane region" description="Helical" evidence="16">
    <location>
        <begin position="57"/>
        <end position="74"/>
    </location>
</feature>
<dbReference type="Pfam" id="PF13246">
    <property type="entry name" value="Cation_ATPase"/>
    <property type="match status" value="1"/>
</dbReference>
<comment type="caution">
    <text evidence="19">The sequence shown here is derived from an EMBL/GenBank/DDBJ whole genome shotgun (WGS) entry which is preliminary data.</text>
</comment>
<feature type="transmembrane region" description="Helical" evidence="16">
    <location>
        <begin position="81"/>
        <end position="99"/>
    </location>
</feature>
<evidence type="ECO:0000259" key="17">
    <source>
        <dbReference type="Pfam" id="PF16209"/>
    </source>
</evidence>
<dbReference type="PANTHER" id="PTHR24092">
    <property type="entry name" value="PROBABLE PHOSPHOLIPID-TRANSPORTING ATPASE"/>
    <property type="match status" value="1"/>
</dbReference>
<dbReference type="InterPro" id="IPR006539">
    <property type="entry name" value="P-type_ATPase_IV"/>
</dbReference>
<evidence type="ECO:0000256" key="14">
    <source>
        <dbReference type="PIRSR" id="PIRSR606539-2"/>
    </source>
</evidence>
<feature type="binding site" evidence="14">
    <location>
        <position position="979"/>
    </location>
    <ligand>
        <name>ATP</name>
        <dbReference type="ChEBI" id="CHEBI:30616"/>
    </ligand>
</feature>
<keyword evidence="7 15" id="KW-0460">Magnesium</keyword>
<feature type="transmembrane region" description="Helical" evidence="16">
    <location>
        <begin position="1065"/>
        <end position="1085"/>
    </location>
</feature>
<evidence type="ECO:0000256" key="13">
    <source>
        <dbReference type="PIRSR" id="PIRSR606539-1"/>
    </source>
</evidence>
<keyword evidence="3 16" id="KW-0812">Transmembrane</keyword>
<dbReference type="InterPro" id="IPR001757">
    <property type="entry name" value="P_typ_ATPase"/>
</dbReference>
<feature type="transmembrane region" description="Helical" evidence="16">
    <location>
        <begin position="1036"/>
        <end position="1053"/>
    </location>
</feature>
<dbReference type="Gene3D" id="2.70.150.10">
    <property type="entry name" value="Calcium-transporting ATPase, cytoplasmic transduction domain A"/>
    <property type="match status" value="1"/>
</dbReference>
<evidence type="ECO:0000256" key="3">
    <source>
        <dbReference type="ARBA" id="ARBA00022692"/>
    </source>
</evidence>
<feature type="binding site" evidence="14">
    <location>
        <position position="533"/>
    </location>
    <ligand>
        <name>ATP</name>
        <dbReference type="ChEBI" id="CHEBI:30616"/>
    </ligand>
</feature>
<feature type="binding site" evidence="15">
    <location>
        <position position="535"/>
    </location>
    <ligand>
        <name>Mg(2+)</name>
        <dbReference type="ChEBI" id="CHEBI:18420"/>
    </ligand>
</feature>
<comment type="function">
    <text evidence="12">Involved in transport of phospholipids.</text>
</comment>
<dbReference type="InterPro" id="IPR008250">
    <property type="entry name" value="ATPase_P-typ_transduc_dom_A_sf"/>
</dbReference>
<feature type="transmembrane region" description="Helical" evidence="16">
    <location>
        <begin position="464"/>
        <end position="485"/>
    </location>
</feature>
<feature type="binding site" evidence="14">
    <location>
        <position position="949"/>
    </location>
    <ligand>
        <name>ATP</name>
        <dbReference type="ChEBI" id="CHEBI:30616"/>
    </ligand>
</feature>
<keyword evidence="9 16" id="KW-1133">Transmembrane helix</keyword>
<dbReference type="PRINTS" id="PR00119">
    <property type="entry name" value="CATATPASE"/>
</dbReference>
<dbReference type="SFLD" id="SFLDG00002">
    <property type="entry name" value="C1.7:_P-type_atpase_like"/>
    <property type="match status" value="1"/>
</dbReference>
<evidence type="ECO:0000256" key="10">
    <source>
        <dbReference type="ARBA" id="ARBA00023136"/>
    </source>
</evidence>
<evidence type="ECO:0000256" key="15">
    <source>
        <dbReference type="PIRSR" id="PIRSR606539-3"/>
    </source>
</evidence>
<dbReference type="GO" id="GO:0005886">
    <property type="term" value="C:plasma membrane"/>
    <property type="evidence" value="ECO:0007669"/>
    <property type="project" value="TreeGrafter"/>
</dbReference>
<comment type="cofactor">
    <cofactor evidence="15">
        <name>Mg(2+)</name>
        <dbReference type="ChEBI" id="CHEBI:18420"/>
    </cofactor>
</comment>
<evidence type="ECO:0000256" key="16">
    <source>
        <dbReference type="RuleBase" id="RU362033"/>
    </source>
</evidence>
<feature type="binding site" evidence="14">
    <location>
        <position position="534"/>
    </location>
    <ligand>
        <name>ATP</name>
        <dbReference type="ChEBI" id="CHEBI:30616"/>
    </ligand>
</feature>
<feature type="active site" description="4-aspartylphosphate intermediate" evidence="13">
    <location>
        <position position="533"/>
    </location>
</feature>
<dbReference type="SUPFAM" id="SSF81653">
    <property type="entry name" value="Calcium ATPase, transduction domain A"/>
    <property type="match status" value="1"/>
</dbReference>
<dbReference type="SFLD" id="SFLDF00027">
    <property type="entry name" value="p-type_atpase"/>
    <property type="match status" value="1"/>
</dbReference>
<dbReference type="InterPro" id="IPR023298">
    <property type="entry name" value="ATPase_P-typ_TM_dom_sf"/>
</dbReference>
<feature type="transmembrane region" description="Helical" evidence="16">
    <location>
        <begin position="1157"/>
        <end position="1176"/>
    </location>
</feature>
<feature type="binding site" evidence="14">
    <location>
        <position position="841"/>
    </location>
    <ligand>
        <name>ATP</name>
        <dbReference type="ChEBI" id="CHEBI:30616"/>
    </ligand>
</feature>
<keyword evidence="5 14" id="KW-0547">Nucleotide-binding</keyword>
<sequence length="1305" mass="148946">MVLVSCRVQMRDLIIEVSVENFFFSRHRQRELQICRLFIPWLFSVLIQEFLCRDCRPVSAVACGLCLSLFWWVVHRKKSTYFIIEGIFLALDFVLRFVHQWNKRKRMSGGGKRKLRWSKIYSLNCCKASSFEGDHSQIGGKGYSRVVFCNETDYFEAGVRNYVDNSIRSTKYTPLTFFPKSLFEQFRRVANFYFLVTGTLAFTKLAPYTAVSAILPLIIVIGATIVKEGIEDWRRKKQDIEVNNRRVKVHKVDGIFEYTAWKNLRVGNIVKVEKDEFFPADLLLLSSSYDDAVCYVDTMILDGETNLKLKQGLEVTSSLQEDLDFGNFKATVKCEDPNANLYSFLGSMEFEEQKYALSPQQLLLRDSKLRNTDFIFGVVIFTGHDTKTIQNSTDPPSKRSRIEKKMDRVIYFLFCILFLMAFVGSIFFGVATKDDFQNGLMERWYLRPDDSTIFFDPERSPAAALFHCLTALMLYGFFIPISLYVSIEIVKVLQSIFINQDIHMYYKEADKPAHARTSNLNEELGQVDTILSDKTGTLTCNSMEFIKCSIAGVAYGCGATEFEKAMVRRKRSQSIHEDDIETEADDTKGFLHKKACIKGFNFTENRIINGNWVNEPQADVIQKFFRLLAVCHTAIPEVDEGTGKVSYEAESPDEAAFVIAARELGFEFYKRDQTSLSTYELDPVSGKKVERKYKLLNVIEFNSSRKRMSVIVEDEEGKILLLCKGADSIMLERLAKNGREFEEKTMEHVHEYADAGLRTLILAYRELDAEEYKEFDNKFSKAKNIVSSNQEMLIEEVSDKIEKNLILLGATAVEDKLQDGVPDCIDKLAQAGIKIWVLTGDKMETALNIGFACSLLRQGMKQIIVHLDSPEIQALEKDGDKMAIAKASRQSVLLQISEGAAQLTANRGSTQQAFALIIDGKSLVYALEDNMKNMFLDLAIRCASVICCRSSPKQKALVTRLVKYGTGKTTLAIGDGANDVGMLQEADIGVGISGVEGMQAVMSSDIAIAQFQYLERLLLVHGHWCYRRISSMICYFFYKNITFGFTLFLYEVYASFSGEPAYDDWFLSLYNVFFSSLPVIALGVFDQDVSARYCLKFPLLYQEGVQNVLFSWRRILSWMLNGFISALIIFFFCTKAMEIQAFDAEGRTAGRDILGATMYTCVVWVVNLQIALAISYFTLIQHFFIWGSIVFWYLFLLVYGLMAPQFSTNAYKVFIEALAPSPSYWIVTFFVVISTLIPYFSYSAIHMRFFAMYHEIVQWIRYEGKTKDPEFCNMVRQRSLRPTTVGSTARLAAKAHIRDRNINPR</sequence>
<comment type="catalytic activity">
    <reaction evidence="11 16">
        <text>ATP + H2O + phospholipidSide 1 = ADP + phosphate + phospholipidSide 2.</text>
        <dbReference type="EC" id="7.6.2.1"/>
    </reaction>
</comment>
<dbReference type="InterPro" id="IPR032631">
    <property type="entry name" value="P-type_ATPase_N"/>
</dbReference>
<keyword evidence="20" id="KW-1185">Reference proteome</keyword>
<evidence type="ECO:0000256" key="8">
    <source>
        <dbReference type="ARBA" id="ARBA00022967"/>
    </source>
</evidence>
<feature type="transmembrane region" description="Helical" evidence="16">
    <location>
        <begin position="205"/>
        <end position="226"/>
    </location>
</feature>
<dbReference type="PANTHER" id="PTHR24092:SF175">
    <property type="entry name" value="PHOSPHOLIPID-TRANSPORTING ATPASE"/>
    <property type="match status" value="1"/>
</dbReference>
<evidence type="ECO:0000256" key="11">
    <source>
        <dbReference type="ARBA" id="ARBA00034036"/>
    </source>
</evidence>
<feature type="binding site" evidence="15">
    <location>
        <position position="533"/>
    </location>
    <ligand>
        <name>Mg(2+)</name>
        <dbReference type="ChEBI" id="CHEBI:18420"/>
    </ligand>
</feature>
<dbReference type="FunFam" id="2.70.150.10:FF:000023">
    <property type="entry name" value="Phospholipid-transporting ATPase"/>
    <property type="match status" value="1"/>
</dbReference>
<gene>
    <name evidence="19" type="ORF">VNO77_02750</name>
</gene>
<dbReference type="Gene3D" id="3.40.1110.10">
    <property type="entry name" value="Calcium-transporting ATPase, cytoplasmic domain N"/>
    <property type="match status" value="1"/>
</dbReference>
<dbReference type="FunFam" id="3.40.50.1000:FF:000014">
    <property type="entry name" value="Phospholipid-transporting ATPase"/>
    <property type="match status" value="1"/>
</dbReference>
<dbReference type="NCBIfam" id="TIGR01652">
    <property type="entry name" value="ATPase-Plipid"/>
    <property type="match status" value="1"/>
</dbReference>
<dbReference type="GO" id="GO:0016887">
    <property type="term" value="F:ATP hydrolysis activity"/>
    <property type="evidence" value="ECO:0007669"/>
    <property type="project" value="InterPro"/>
</dbReference>
<feature type="domain" description="P-type ATPase N-terminal" evidence="17">
    <location>
        <begin position="148"/>
        <end position="213"/>
    </location>
</feature>
<feature type="binding site" evidence="14">
    <location>
        <position position="978"/>
    </location>
    <ligand>
        <name>ATP</name>
        <dbReference type="ChEBI" id="CHEBI:30616"/>
    </ligand>
</feature>
<dbReference type="PROSITE" id="PS00154">
    <property type="entry name" value="ATPASE_E1_E2"/>
    <property type="match status" value="1"/>
</dbReference>
<organism evidence="19 20">
    <name type="scientific">Canavalia gladiata</name>
    <name type="common">Sword bean</name>
    <name type="synonym">Dolichos gladiatus</name>
    <dbReference type="NCBI Taxonomy" id="3824"/>
    <lineage>
        <taxon>Eukaryota</taxon>
        <taxon>Viridiplantae</taxon>
        <taxon>Streptophyta</taxon>
        <taxon>Embryophyta</taxon>
        <taxon>Tracheophyta</taxon>
        <taxon>Spermatophyta</taxon>
        <taxon>Magnoliopsida</taxon>
        <taxon>eudicotyledons</taxon>
        <taxon>Gunneridae</taxon>
        <taxon>Pentapetalae</taxon>
        <taxon>rosids</taxon>
        <taxon>fabids</taxon>
        <taxon>Fabales</taxon>
        <taxon>Fabaceae</taxon>
        <taxon>Papilionoideae</taxon>
        <taxon>50 kb inversion clade</taxon>
        <taxon>NPAAA clade</taxon>
        <taxon>indigoferoid/millettioid clade</taxon>
        <taxon>Phaseoleae</taxon>
        <taxon>Canavalia</taxon>
    </lineage>
</organism>
<reference evidence="19 20" key="1">
    <citation type="submission" date="2024-01" db="EMBL/GenBank/DDBJ databases">
        <title>The genomes of 5 underutilized Papilionoideae crops provide insights into root nodulation and disease resistanc.</title>
        <authorList>
            <person name="Jiang F."/>
        </authorList>
    </citation>
    <scope>NUCLEOTIDE SEQUENCE [LARGE SCALE GENOMIC DNA]</scope>
    <source>
        <strain evidence="19">LVBAO_FW01</strain>
        <tissue evidence="19">Leaves</tissue>
    </source>
</reference>
<evidence type="ECO:0000313" key="19">
    <source>
        <dbReference type="EMBL" id="KAK7360741.1"/>
    </source>
</evidence>
<evidence type="ECO:0000256" key="2">
    <source>
        <dbReference type="ARBA" id="ARBA00008109"/>
    </source>
</evidence>
<proteinExistence type="inferred from homology"/>
<dbReference type="Pfam" id="PF16209">
    <property type="entry name" value="PhoLip_ATPase_N"/>
    <property type="match status" value="1"/>
</dbReference>
<feature type="transmembrane region" description="Helical" evidence="16">
    <location>
        <begin position="1183"/>
        <end position="1202"/>
    </location>
</feature>
<dbReference type="CDD" id="cd02073">
    <property type="entry name" value="P-type_ATPase_APLT_Dnf-like"/>
    <property type="match status" value="1"/>
</dbReference>
<evidence type="ECO:0000256" key="12">
    <source>
        <dbReference type="ARBA" id="ARBA00054150"/>
    </source>
</evidence>
<comment type="subcellular location">
    <subcellularLocation>
        <location evidence="1 16">Membrane</location>
        <topology evidence="1 16">Multi-pass membrane protein</topology>
    </subcellularLocation>
</comment>
<evidence type="ECO:0000256" key="7">
    <source>
        <dbReference type="ARBA" id="ARBA00022842"/>
    </source>
</evidence>
<dbReference type="EMBL" id="JAYMYQ010000001">
    <property type="protein sequence ID" value="KAK7360741.1"/>
    <property type="molecule type" value="Genomic_DNA"/>
</dbReference>
<feature type="binding site" evidence="14">
    <location>
        <position position="535"/>
    </location>
    <ligand>
        <name>ATP</name>
        <dbReference type="ChEBI" id="CHEBI:30616"/>
    </ligand>
</feature>
<feature type="transmembrane region" description="Helical" evidence="16">
    <location>
        <begin position="1222"/>
        <end position="1242"/>
    </location>
</feature>
<dbReference type="InterPro" id="IPR023214">
    <property type="entry name" value="HAD_sf"/>
</dbReference>
<dbReference type="GO" id="GO:0045332">
    <property type="term" value="P:phospholipid translocation"/>
    <property type="evidence" value="ECO:0007669"/>
    <property type="project" value="TreeGrafter"/>
</dbReference>
<dbReference type="SFLD" id="SFLDS00003">
    <property type="entry name" value="Haloacid_Dehalogenase"/>
    <property type="match status" value="1"/>
</dbReference>
<dbReference type="EC" id="7.6.2.1" evidence="16"/>
<dbReference type="InterPro" id="IPR044492">
    <property type="entry name" value="P_typ_ATPase_HD_dom"/>
</dbReference>
<protein>
    <recommendedName>
        <fullName evidence="16">Phospholipid-transporting ATPase</fullName>
        <ecNumber evidence="16">7.6.2.1</ecNumber>
    </recommendedName>
</protein>
<evidence type="ECO:0000259" key="18">
    <source>
        <dbReference type="Pfam" id="PF16212"/>
    </source>
</evidence>
<name>A0AAN9R6D3_CANGL</name>
<comment type="similarity">
    <text evidence="2 16">Belongs to the cation transport ATPase (P-type) (TC 3.A.3) family. Type IV subfamily.</text>
</comment>
<evidence type="ECO:0000256" key="9">
    <source>
        <dbReference type="ARBA" id="ARBA00022989"/>
    </source>
</evidence>
<dbReference type="GO" id="GO:0140326">
    <property type="term" value="F:ATPase-coupled intramembrane lipid transporter activity"/>
    <property type="evidence" value="ECO:0007669"/>
    <property type="project" value="UniProtKB-EC"/>
</dbReference>
<evidence type="ECO:0000256" key="5">
    <source>
        <dbReference type="ARBA" id="ARBA00022741"/>
    </source>
</evidence>
<feature type="transmembrane region" description="Helical" evidence="16">
    <location>
        <begin position="409"/>
        <end position="431"/>
    </location>
</feature>
<feature type="binding site" evidence="14">
    <location>
        <position position="840"/>
    </location>
    <ligand>
        <name>ATP</name>
        <dbReference type="ChEBI" id="CHEBI:30616"/>
    </ligand>
</feature>
<dbReference type="GO" id="GO:1901703">
    <property type="term" value="P:protein localization involved in auxin polar transport"/>
    <property type="evidence" value="ECO:0007669"/>
    <property type="project" value="UniProtKB-ARBA"/>
</dbReference>
<evidence type="ECO:0000256" key="6">
    <source>
        <dbReference type="ARBA" id="ARBA00022840"/>
    </source>
</evidence>
<keyword evidence="10 16" id="KW-0472">Membrane</keyword>
<dbReference type="GO" id="GO:0000287">
    <property type="term" value="F:magnesium ion binding"/>
    <property type="evidence" value="ECO:0007669"/>
    <property type="project" value="UniProtKB-UniRule"/>
</dbReference>
<evidence type="ECO:0000313" key="20">
    <source>
        <dbReference type="Proteomes" id="UP001367508"/>
    </source>
</evidence>
<keyword evidence="8 16" id="KW-1278">Translocase</keyword>
<keyword evidence="6 14" id="KW-0067">ATP-binding</keyword>
<feature type="binding site" evidence="14">
    <location>
        <position position="654"/>
    </location>
    <ligand>
        <name>ATP</name>
        <dbReference type="ChEBI" id="CHEBI:30616"/>
    </ligand>
</feature>
<dbReference type="GO" id="GO:0005524">
    <property type="term" value="F:ATP binding"/>
    <property type="evidence" value="ECO:0007669"/>
    <property type="project" value="UniProtKB-UniRule"/>
</dbReference>
<dbReference type="InterPro" id="IPR018303">
    <property type="entry name" value="ATPase_P-typ_P_site"/>
</dbReference>
<dbReference type="NCBIfam" id="TIGR01494">
    <property type="entry name" value="ATPase_P-type"/>
    <property type="match status" value="1"/>
</dbReference>
<dbReference type="Pfam" id="PF16212">
    <property type="entry name" value="PhoLip_ATPase_C"/>
    <property type="match status" value="1"/>
</dbReference>
<feature type="binding site" evidence="14">
    <location>
        <position position="724"/>
    </location>
    <ligand>
        <name>ATP</name>
        <dbReference type="ChEBI" id="CHEBI:30616"/>
    </ligand>
</feature>
<accession>A0AAN9R6D3</accession>
<evidence type="ECO:0000256" key="1">
    <source>
        <dbReference type="ARBA" id="ARBA00004141"/>
    </source>
</evidence>
<feature type="binding site" evidence="15">
    <location>
        <position position="975"/>
    </location>
    <ligand>
        <name>Mg(2+)</name>
        <dbReference type="ChEBI" id="CHEBI:18420"/>
    </ligand>
</feature>
<dbReference type="SUPFAM" id="SSF56784">
    <property type="entry name" value="HAD-like"/>
    <property type="match status" value="1"/>
</dbReference>
<feature type="binding site" evidence="14">
    <location>
        <position position="758"/>
    </location>
    <ligand>
        <name>ATP</name>
        <dbReference type="ChEBI" id="CHEBI:30616"/>
    </ligand>
</feature>
<dbReference type="SUPFAM" id="SSF81660">
    <property type="entry name" value="Metal cation-transporting ATPase, ATP-binding domain N"/>
    <property type="match status" value="1"/>
</dbReference>
<dbReference type="FunFam" id="3.40.1110.10:FF:000042">
    <property type="entry name" value="Phospholipid-transporting ATPase"/>
    <property type="match status" value="1"/>
</dbReference>
<dbReference type="InterPro" id="IPR032630">
    <property type="entry name" value="P_typ_ATPase_c"/>
</dbReference>
<feature type="binding site" evidence="14">
    <location>
        <position position="701"/>
    </location>
    <ligand>
        <name>ATP</name>
        <dbReference type="ChEBI" id="CHEBI:30616"/>
    </ligand>
</feature>
<dbReference type="InterPro" id="IPR036412">
    <property type="entry name" value="HAD-like_sf"/>
</dbReference>
<dbReference type="InterPro" id="IPR023299">
    <property type="entry name" value="ATPase_P-typ_cyto_dom_N"/>
</dbReference>
<feature type="transmembrane region" description="Helical" evidence="16">
    <location>
        <begin position="1115"/>
        <end position="1137"/>
    </location>
</feature>
<dbReference type="SUPFAM" id="SSF81665">
    <property type="entry name" value="Calcium ATPase, transmembrane domain M"/>
    <property type="match status" value="1"/>
</dbReference>
<feature type="binding site" evidence="15">
    <location>
        <position position="979"/>
    </location>
    <ligand>
        <name>Mg(2+)</name>
        <dbReference type="ChEBI" id="CHEBI:18420"/>
    </ligand>
</feature>
<feature type="binding site" evidence="14">
    <location>
        <position position="955"/>
    </location>
    <ligand>
        <name>ATP</name>
        <dbReference type="ChEBI" id="CHEBI:30616"/>
    </ligand>
</feature>
<dbReference type="Gene3D" id="3.40.50.1000">
    <property type="entry name" value="HAD superfamily/HAD-like"/>
    <property type="match status" value="1"/>
</dbReference>
<feature type="domain" description="P-type ATPase C-terminal" evidence="18">
    <location>
        <begin position="1001"/>
        <end position="1250"/>
    </location>
</feature>
<feature type="binding site" evidence="14">
    <location>
        <position position="839"/>
    </location>
    <ligand>
        <name>ATP</name>
        <dbReference type="ChEBI" id="CHEBI:30616"/>
    </ligand>
</feature>
<evidence type="ECO:0000256" key="4">
    <source>
        <dbReference type="ARBA" id="ARBA00022723"/>
    </source>
</evidence>
<dbReference type="Proteomes" id="UP001367508">
    <property type="component" value="Unassembled WGS sequence"/>
</dbReference>